<feature type="signal peptide" evidence="2">
    <location>
        <begin position="1"/>
        <end position="20"/>
    </location>
</feature>
<dbReference type="AlphaFoldDB" id="A0A917F111"/>
<proteinExistence type="predicted"/>
<dbReference type="Proteomes" id="UP000649179">
    <property type="component" value="Unassembled WGS sequence"/>
</dbReference>
<sequence>MTRGVAAGAVLLLLLTGCSAEREGAPVPRPSSADPVPTTTVAPPPGLTLTPAGTQLRLGQPATVGFTQNADRRTTLKLTVTALRKGKPADLAAYALDDRARLATPYYADVTVANLGSGDVGRAAVPLAALGSDGSSVTPSGFTTAPKQCRSSGPPAALPVPFAQGATTATCLVYLLPPGTTAVRIGFQPATGDPITWRAGAASPSASASPRVSVSPVR</sequence>
<gene>
    <name evidence="3" type="ORF">GCM10011519_01890</name>
</gene>
<evidence type="ECO:0000313" key="3">
    <source>
        <dbReference type="EMBL" id="GGF32108.1"/>
    </source>
</evidence>
<comment type="caution">
    <text evidence="3">The sequence shown here is derived from an EMBL/GenBank/DDBJ whole genome shotgun (WGS) entry which is preliminary data.</text>
</comment>
<keyword evidence="2" id="KW-0732">Signal</keyword>
<reference evidence="3" key="1">
    <citation type="journal article" date="2014" name="Int. J. Syst. Evol. Microbiol.">
        <title>Complete genome sequence of Corynebacterium casei LMG S-19264T (=DSM 44701T), isolated from a smear-ripened cheese.</title>
        <authorList>
            <consortium name="US DOE Joint Genome Institute (JGI-PGF)"/>
            <person name="Walter F."/>
            <person name="Albersmeier A."/>
            <person name="Kalinowski J."/>
            <person name="Ruckert C."/>
        </authorList>
    </citation>
    <scope>NUCLEOTIDE SEQUENCE</scope>
    <source>
        <strain evidence="3">CGMCC 1.16067</strain>
    </source>
</reference>
<organism evidence="3 4">
    <name type="scientific">Marmoricola endophyticus</name>
    <dbReference type="NCBI Taxonomy" id="2040280"/>
    <lineage>
        <taxon>Bacteria</taxon>
        <taxon>Bacillati</taxon>
        <taxon>Actinomycetota</taxon>
        <taxon>Actinomycetes</taxon>
        <taxon>Propionibacteriales</taxon>
        <taxon>Nocardioidaceae</taxon>
        <taxon>Marmoricola</taxon>
    </lineage>
</organism>
<dbReference type="PROSITE" id="PS51257">
    <property type="entry name" value="PROKAR_LIPOPROTEIN"/>
    <property type="match status" value="1"/>
</dbReference>
<accession>A0A917F111</accession>
<evidence type="ECO:0008006" key="5">
    <source>
        <dbReference type="Google" id="ProtNLM"/>
    </source>
</evidence>
<evidence type="ECO:0000256" key="2">
    <source>
        <dbReference type="SAM" id="SignalP"/>
    </source>
</evidence>
<feature type="region of interest" description="Disordered" evidence="1">
    <location>
        <begin position="23"/>
        <end position="43"/>
    </location>
</feature>
<name>A0A917F111_9ACTN</name>
<feature type="chain" id="PRO_5039634729" description="DUF4352 domain-containing protein" evidence="2">
    <location>
        <begin position="21"/>
        <end position="218"/>
    </location>
</feature>
<reference evidence="3" key="2">
    <citation type="submission" date="2020-09" db="EMBL/GenBank/DDBJ databases">
        <authorList>
            <person name="Sun Q."/>
            <person name="Zhou Y."/>
        </authorList>
    </citation>
    <scope>NUCLEOTIDE SEQUENCE</scope>
    <source>
        <strain evidence="3">CGMCC 1.16067</strain>
    </source>
</reference>
<evidence type="ECO:0000256" key="1">
    <source>
        <dbReference type="SAM" id="MobiDB-lite"/>
    </source>
</evidence>
<dbReference type="RefSeq" id="WP_188777408.1">
    <property type="nucleotide sequence ID" value="NZ_BMKQ01000001.1"/>
</dbReference>
<dbReference type="EMBL" id="BMKQ01000001">
    <property type="protein sequence ID" value="GGF32108.1"/>
    <property type="molecule type" value="Genomic_DNA"/>
</dbReference>
<feature type="region of interest" description="Disordered" evidence="1">
    <location>
        <begin position="198"/>
        <end position="218"/>
    </location>
</feature>
<evidence type="ECO:0000313" key="4">
    <source>
        <dbReference type="Proteomes" id="UP000649179"/>
    </source>
</evidence>
<keyword evidence="4" id="KW-1185">Reference proteome</keyword>
<protein>
    <recommendedName>
        <fullName evidence="5">DUF4352 domain-containing protein</fullName>
    </recommendedName>
</protein>